<dbReference type="STRING" id="762903.Pedsa_0606"/>
<dbReference type="InterPro" id="IPR011933">
    <property type="entry name" value="Double_TM_dom"/>
</dbReference>
<organism evidence="3 4">
    <name type="scientific">Pseudopedobacter saltans (strain ATCC 51119 / DSM 12145 / JCM 21818 / CCUG 39354 / LMG 10337 / NBRC 100064 / NCIMB 13643)</name>
    <name type="common">Pedobacter saltans</name>
    <dbReference type="NCBI Taxonomy" id="762903"/>
    <lineage>
        <taxon>Bacteria</taxon>
        <taxon>Pseudomonadati</taxon>
        <taxon>Bacteroidota</taxon>
        <taxon>Sphingobacteriia</taxon>
        <taxon>Sphingobacteriales</taxon>
        <taxon>Sphingobacteriaceae</taxon>
        <taxon>Pseudopedobacter</taxon>
    </lineage>
</organism>
<dbReference type="PANTHER" id="PTHR37464">
    <property type="entry name" value="BLL2463 PROTEIN"/>
    <property type="match status" value="1"/>
</dbReference>
<keyword evidence="1" id="KW-1133">Transmembrane helix</keyword>
<protein>
    <recommendedName>
        <fullName evidence="2">Aerotolerance regulator N-terminal domain-containing protein</fullName>
    </recommendedName>
</protein>
<dbReference type="Gene3D" id="3.40.50.410">
    <property type="entry name" value="von Willebrand factor, type A domain"/>
    <property type="match status" value="1"/>
</dbReference>
<accession>F0S7F8</accession>
<dbReference type="RefSeq" id="WP_013631685.1">
    <property type="nucleotide sequence ID" value="NC_015177.1"/>
</dbReference>
<feature type="transmembrane region" description="Helical" evidence="1">
    <location>
        <begin position="650"/>
        <end position="672"/>
    </location>
</feature>
<dbReference type="eggNOG" id="COG2304">
    <property type="taxonomic scope" value="Bacteria"/>
</dbReference>
<dbReference type="HOGENOM" id="CLU_017817_0_0_10"/>
<evidence type="ECO:0000259" key="2">
    <source>
        <dbReference type="Pfam" id="PF07584"/>
    </source>
</evidence>
<reference evidence="3 4" key="1">
    <citation type="journal article" date="2011" name="Stand. Genomic Sci.">
        <title>Complete genome sequence of the gliding, heparinolytic Pedobacter saltans type strain (113).</title>
        <authorList>
            <person name="Liolios K."/>
            <person name="Sikorski J."/>
            <person name="Lu M."/>
            <person name="Nolan M."/>
            <person name="Lapidus A."/>
            <person name="Lucas S."/>
            <person name="Hammon N."/>
            <person name="Deshpande S."/>
            <person name="Cheng J.F."/>
            <person name="Tapia R."/>
            <person name="Han C."/>
            <person name="Goodwin L."/>
            <person name="Pitluck S."/>
            <person name="Huntemann M."/>
            <person name="Ivanova N."/>
            <person name="Pagani I."/>
            <person name="Mavromatis K."/>
            <person name="Ovchinikova G."/>
            <person name="Pati A."/>
            <person name="Chen A."/>
            <person name="Palaniappan K."/>
            <person name="Land M."/>
            <person name="Hauser L."/>
            <person name="Brambilla E.M."/>
            <person name="Kotsyurbenko O."/>
            <person name="Rohde M."/>
            <person name="Tindall B.J."/>
            <person name="Abt B."/>
            <person name="Goker M."/>
            <person name="Detter J.C."/>
            <person name="Woyke T."/>
            <person name="Bristow J."/>
            <person name="Eisen J.A."/>
            <person name="Markowitz V."/>
            <person name="Hugenholtz P."/>
            <person name="Klenk H.P."/>
            <person name="Kyrpides N.C."/>
        </authorList>
    </citation>
    <scope>NUCLEOTIDE SEQUENCE [LARGE SCALE GENOMIC DNA]</scope>
    <source>
        <strain evidence="4">ATCC 51119 / DSM 12145 / JCM 21818 / LMG 10337 / NBRC 100064 / NCIMB 13643</strain>
    </source>
</reference>
<sequence length="689" mass="77990">MKFFFPEFLLGLFLIAIPVIIHLFNFRKFKKVYFSNTRLLQEIKIQTSRREKLKERLILLTRILAISFLVLAFAKPYFSNQKQDSGLDDDIVSIYIDNSYSMDAVADNGSLLEEAKKKAREVTAAFGLNAKFQLITNQFAGSQKRLLTRNEFLSELDSVEISSQSNNLAKVVQYQKDFLSVYKNTNKHLFLISDFQKNTNENQLQIDSAIDYNIISLKPHNLPNVSVDSTWFISPIHQPLAEEKLVVRLKNHSDQLIENIPLSLKIDGQSKAIGNISIKGNQSVTDTLTFSGLGAGWQKGELSIKDYPVIFDDHLNFAFEVTSKLKLTIISPENKPNYFSIAYGTDPFFEVNNISESQINYTALKENDLVVLNDLPQVASGLGQQLKAYTENGGNLAVFMPLNADLPSYQSFLQLIQVDYPTAIKTDSVKADKFNSKHPVFQGLFDRTDEQIDLPKASTYFLLTQKVRTTKSVLLQEGNISLFNAYTLGKGNIYLSAYPLDRKASNFAHHGLFLPLCFKMAMLNNAKRPLFYQIGNTERLFLDNKANVNGENLRLKNGDIEIIPEVTQTPSGMSLYFADQIKRPGFYELFDLGKLIDVLAFNDDRNESANAFYNESELSKLFGPAPVKILKGRESSVTNQIKDEKLGVSLWKLCLILALLFLAIEILLIRFFTVDGVAFQKKGLRNQKH</sequence>
<dbReference type="SUPFAM" id="SSF52317">
    <property type="entry name" value="Class I glutamine amidotransferase-like"/>
    <property type="match status" value="1"/>
</dbReference>
<proteinExistence type="predicted"/>
<keyword evidence="4" id="KW-1185">Reference proteome</keyword>
<feature type="domain" description="Aerotolerance regulator N-terminal" evidence="2">
    <location>
        <begin position="1"/>
        <end position="76"/>
    </location>
</feature>
<dbReference type="NCBIfam" id="TIGR02226">
    <property type="entry name" value="two_anch"/>
    <property type="match status" value="1"/>
</dbReference>
<keyword evidence="1" id="KW-0812">Transmembrane</keyword>
<dbReference type="InterPro" id="IPR036465">
    <property type="entry name" value="vWFA_dom_sf"/>
</dbReference>
<dbReference type="EMBL" id="CP002545">
    <property type="protein sequence ID" value="ADY51183.1"/>
    <property type="molecule type" value="Genomic_DNA"/>
</dbReference>
<evidence type="ECO:0000313" key="3">
    <source>
        <dbReference type="EMBL" id="ADY51183.1"/>
    </source>
</evidence>
<dbReference type="Pfam" id="PF07584">
    <property type="entry name" value="BatA"/>
    <property type="match status" value="1"/>
</dbReference>
<reference evidence="4" key="2">
    <citation type="submission" date="2011-02" db="EMBL/GenBank/DDBJ databases">
        <title>The complete genome of Pedobacter saltans DSM 12145.</title>
        <authorList>
            <consortium name="US DOE Joint Genome Institute (JGI-PGF)"/>
            <person name="Lucas S."/>
            <person name="Copeland A."/>
            <person name="Lapidus A."/>
            <person name="Bruce D."/>
            <person name="Goodwin L."/>
            <person name="Pitluck S."/>
            <person name="Kyrpides N."/>
            <person name="Mavromatis K."/>
            <person name="Pagani I."/>
            <person name="Ivanova N."/>
            <person name="Ovchinnikova G."/>
            <person name="Lu M."/>
            <person name="Detter J.C."/>
            <person name="Han C."/>
            <person name="Land M."/>
            <person name="Hauser L."/>
            <person name="Markowitz V."/>
            <person name="Cheng J.-F."/>
            <person name="Hugenholtz P."/>
            <person name="Woyke T."/>
            <person name="Wu D."/>
            <person name="Tindall B."/>
            <person name="Pomrenke H.G."/>
            <person name="Brambilla E."/>
            <person name="Klenk H.-P."/>
            <person name="Eisen J.A."/>
        </authorList>
    </citation>
    <scope>NUCLEOTIDE SEQUENCE [LARGE SCALE GENOMIC DNA]</scope>
    <source>
        <strain evidence="4">ATCC 51119 / DSM 12145 / JCM 21818 / LMG 10337 / NBRC 100064 / NCIMB 13643</strain>
    </source>
</reference>
<feature type="transmembrane region" description="Helical" evidence="1">
    <location>
        <begin position="57"/>
        <end position="78"/>
    </location>
</feature>
<dbReference type="InterPro" id="IPR029062">
    <property type="entry name" value="Class_I_gatase-like"/>
</dbReference>
<evidence type="ECO:0000313" key="4">
    <source>
        <dbReference type="Proteomes" id="UP000000310"/>
    </source>
</evidence>
<dbReference type="SUPFAM" id="SSF53300">
    <property type="entry name" value="vWA-like"/>
    <property type="match status" value="1"/>
</dbReference>
<keyword evidence="1" id="KW-0472">Membrane</keyword>
<evidence type="ECO:0000256" key="1">
    <source>
        <dbReference type="SAM" id="Phobius"/>
    </source>
</evidence>
<dbReference type="Proteomes" id="UP000000310">
    <property type="component" value="Chromosome"/>
</dbReference>
<dbReference type="InterPro" id="IPR024163">
    <property type="entry name" value="Aerotolerance_reg_N"/>
</dbReference>
<name>F0S7F8_PSESL</name>
<dbReference type="PANTHER" id="PTHR37464:SF1">
    <property type="entry name" value="BLL2463 PROTEIN"/>
    <property type="match status" value="1"/>
</dbReference>
<dbReference type="OrthoDB" id="9810200at2"/>
<dbReference type="KEGG" id="psn:Pedsa_0606"/>
<feature type="transmembrane region" description="Helical" evidence="1">
    <location>
        <begin position="6"/>
        <end position="26"/>
    </location>
</feature>
<dbReference type="AlphaFoldDB" id="F0S7F8"/>
<gene>
    <name evidence="3" type="ordered locus">Pedsa_0606</name>
</gene>